<evidence type="ECO:0000256" key="1">
    <source>
        <dbReference type="SAM" id="Coils"/>
    </source>
</evidence>
<dbReference type="EMBL" id="RXGB01004852">
    <property type="protein sequence ID" value="TMW88841.1"/>
    <property type="molecule type" value="Genomic_DNA"/>
</dbReference>
<proteinExistence type="predicted"/>
<keyword evidence="1" id="KW-0175">Coiled coil</keyword>
<accession>A0A6N2B6I9</accession>
<dbReference type="SUPFAM" id="SSF46934">
    <property type="entry name" value="UBA-like"/>
    <property type="match status" value="1"/>
</dbReference>
<feature type="compositionally biased region" description="Low complexity" evidence="2">
    <location>
        <begin position="32"/>
        <end position="42"/>
    </location>
</feature>
<evidence type="ECO:0000259" key="3">
    <source>
        <dbReference type="PROSITE" id="PS51140"/>
    </source>
</evidence>
<dbReference type="AlphaFoldDB" id="A0A6N2B6I9"/>
<reference evidence="4" key="1">
    <citation type="submission" date="2019-05" db="EMBL/GenBank/DDBJ databases">
        <title>The de novo reference genome and transcriptome assemblies of the wild tomato species Solanum chilense.</title>
        <authorList>
            <person name="Stam R."/>
            <person name="Nosenko T."/>
            <person name="Hoerger A.C."/>
            <person name="Stephan W."/>
            <person name="Seidel M.A."/>
            <person name="Kuhn J.M.M."/>
            <person name="Haberer G."/>
            <person name="Tellier A."/>
        </authorList>
    </citation>
    <scope>NUCLEOTIDE SEQUENCE</scope>
    <source>
        <tissue evidence="4">Mature leaves</tissue>
    </source>
</reference>
<dbReference type="PANTHER" id="PTHR31245">
    <property type="entry name" value="UBIQUITIN SYSTEM COMPONENT CUE PROTEIN"/>
    <property type="match status" value="1"/>
</dbReference>
<evidence type="ECO:0000256" key="2">
    <source>
        <dbReference type="SAM" id="MobiDB-lite"/>
    </source>
</evidence>
<dbReference type="GO" id="GO:0043130">
    <property type="term" value="F:ubiquitin binding"/>
    <property type="evidence" value="ECO:0007669"/>
    <property type="project" value="InterPro"/>
</dbReference>
<evidence type="ECO:0000313" key="4">
    <source>
        <dbReference type="EMBL" id="TMW88841.1"/>
    </source>
</evidence>
<protein>
    <recommendedName>
        <fullName evidence="3">CUE domain-containing protein</fullName>
    </recommendedName>
</protein>
<dbReference type="InterPro" id="IPR003892">
    <property type="entry name" value="CUE"/>
</dbReference>
<comment type="caution">
    <text evidence="4">The sequence shown here is derived from an EMBL/GenBank/DDBJ whole genome shotgun (WGS) entry which is preliminary data.</text>
</comment>
<dbReference type="CDD" id="cd14279">
    <property type="entry name" value="CUE"/>
    <property type="match status" value="1"/>
</dbReference>
<dbReference type="InterPro" id="IPR009060">
    <property type="entry name" value="UBA-like_sf"/>
</dbReference>
<gene>
    <name evidence="4" type="ORF">EJD97_018008</name>
</gene>
<organism evidence="4">
    <name type="scientific">Solanum chilense</name>
    <name type="common">Tomato</name>
    <name type="synonym">Lycopersicon chilense</name>
    <dbReference type="NCBI Taxonomy" id="4083"/>
    <lineage>
        <taxon>Eukaryota</taxon>
        <taxon>Viridiplantae</taxon>
        <taxon>Streptophyta</taxon>
        <taxon>Embryophyta</taxon>
        <taxon>Tracheophyta</taxon>
        <taxon>Spermatophyta</taxon>
        <taxon>Magnoliopsida</taxon>
        <taxon>eudicotyledons</taxon>
        <taxon>Gunneridae</taxon>
        <taxon>Pentapetalae</taxon>
        <taxon>asterids</taxon>
        <taxon>lamiids</taxon>
        <taxon>Solanales</taxon>
        <taxon>Solanaceae</taxon>
        <taxon>Solanoideae</taxon>
        <taxon>Solaneae</taxon>
        <taxon>Solanum</taxon>
        <taxon>Solanum subgen. Lycopersicon</taxon>
    </lineage>
</organism>
<name>A0A6N2B6I9_SOLCI</name>
<feature type="region of interest" description="Disordered" evidence="2">
    <location>
        <begin position="15"/>
        <end position="42"/>
    </location>
</feature>
<feature type="coiled-coil region" evidence="1">
    <location>
        <begin position="175"/>
        <end position="240"/>
    </location>
</feature>
<dbReference type="Pfam" id="PF02845">
    <property type="entry name" value="CUE"/>
    <property type="match status" value="1"/>
</dbReference>
<dbReference type="PROSITE" id="PS51140">
    <property type="entry name" value="CUE"/>
    <property type="match status" value="1"/>
</dbReference>
<sequence>MSAVVCGKRSNFFEDLQSSPSPPPVSKRIRCSPSSFSPPRSFTTPSAIDHLISVFPDMDKQLLERALDECGDLDSAIKRLNELCLGSAENLGPLPGRSDATQDIGIPISTQGNGGPTPCSSAAKELHMMERTEWVELFVREMTSASNIDDAKARAALALEAFEKSICARATEAATRNFQQEHVMLKQQVEDLLQENNILKRAFAVQHERQKEFEDRGNEVNQLKQMVAQYQEQLRTLEVNNYALTMHLKQAQQGNSIPGRFHPDVF</sequence>
<dbReference type="PANTHER" id="PTHR31245:SF18">
    <property type="entry name" value="CUE DOMAIN-CONTAINING PROTEIN"/>
    <property type="match status" value="1"/>
</dbReference>
<feature type="domain" description="CUE" evidence="3">
    <location>
        <begin position="43"/>
        <end position="88"/>
    </location>
</feature>